<keyword evidence="4" id="KW-1185">Reference proteome</keyword>
<dbReference type="InterPro" id="IPR022016">
    <property type="entry name" value="DUF3597"/>
</dbReference>
<gene>
    <name evidence="3" type="ORF">HRV97_05970</name>
</gene>
<dbReference type="EMBL" id="JABULH010000002">
    <property type="protein sequence ID" value="NTS64700.1"/>
    <property type="molecule type" value="Genomic_DNA"/>
</dbReference>
<organism evidence="3 4">
    <name type="scientific">Sphingomonas hominis</name>
    <dbReference type="NCBI Taxonomy" id="2741495"/>
    <lineage>
        <taxon>Bacteria</taxon>
        <taxon>Pseudomonadati</taxon>
        <taxon>Pseudomonadota</taxon>
        <taxon>Alphaproteobacteria</taxon>
        <taxon>Sphingomonadales</taxon>
        <taxon>Sphingomonadaceae</taxon>
        <taxon>Sphingomonas</taxon>
    </lineage>
</organism>
<dbReference type="Pfam" id="PF12200">
    <property type="entry name" value="DUF3597"/>
    <property type="match status" value="1"/>
</dbReference>
<evidence type="ECO:0000313" key="4">
    <source>
        <dbReference type="Proteomes" id="UP000621447"/>
    </source>
</evidence>
<evidence type="ECO:0000259" key="2">
    <source>
        <dbReference type="Pfam" id="PF12200"/>
    </source>
</evidence>
<evidence type="ECO:0000313" key="3">
    <source>
        <dbReference type="EMBL" id="NTS64700.1"/>
    </source>
</evidence>
<sequence>MSIFGKIKDAIFGHNGPLGGQFGGKKDAAPAPAPAPTGGAPRPAPQQQPQAAPAQAPATPAPAHAQHVDVEQVLTNISSQKGNPDLNWRTSIVDLMKLLDLDSSLANRKELATELGYSGAKDGSADMNIWLHKAVMRELEKNGGSVPASMKD</sequence>
<protein>
    <submittedName>
        <fullName evidence="3">DUF3597 domain-containing protein</fullName>
    </submittedName>
</protein>
<evidence type="ECO:0000256" key="1">
    <source>
        <dbReference type="SAM" id="MobiDB-lite"/>
    </source>
</evidence>
<name>A0ABX2JE17_9SPHN</name>
<proteinExistence type="predicted"/>
<feature type="region of interest" description="Disordered" evidence="1">
    <location>
        <begin position="15"/>
        <end position="70"/>
    </location>
</feature>
<feature type="compositionally biased region" description="Low complexity" evidence="1">
    <location>
        <begin position="36"/>
        <end position="65"/>
    </location>
</feature>
<comment type="caution">
    <text evidence="3">The sequence shown here is derived from an EMBL/GenBank/DDBJ whole genome shotgun (WGS) entry which is preliminary data.</text>
</comment>
<dbReference type="SUPFAM" id="SSF158634">
    <property type="entry name" value="RPA2825-like"/>
    <property type="match status" value="1"/>
</dbReference>
<dbReference type="Proteomes" id="UP000621447">
    <property type="component" value="Unassembled WGS sequence"/>
</dbReference>
<accession>A0ABX2JE17</accession>
<dbReference type="RefSeq" id="WP_174193006.1">
    <property type="nucleotide sequence ID" value="NZ_JABULH010000002.1"/>
</dbReference>
<feature type="domain" description="DUF3597" evidence="2">
    <location>
        <begin position="3"/>
        <end position="147"/>
    </location>
</feature>
<reference evidence="3 4" key="1">
    <citation type="submission" date="2020-06" db="EMBL/GenBank/DDBJ databases">
        <title>Sphingomonas hominis sp. nov., a member of the Sphingomonas, isolated from the hair of a 22-year-old girl.</title>
        <authorList>
            <person name="Zhang D.-F."/>
            <person name="Cui X.-W."/>
        </authorList>
    </citation>
    <scope>NUCLEOTIDE SEQUENCE [LARGE SCALE GENOMIC DNA]</scope>
    <source>
        <strain evidence="3 4">HHU CXW</strain>
    </source>
</reference>